<sequence length="102" mass="11322">MGATFFSVDTPLAIKRRMDEGRTGDLEDILKRWQLWIPPKNDQALQQGGLFMFKGDRTVLTHYDKATGAHADLDQLMDIASKLAVTPADCNAQCELPPPPPL</sequence>
<gene>
    <name evidence="1" type="ORF">Vretifemale_8330</name>
    <name evidence="2" type="ORF">Vretimale_212</name>
</gene>
<dbReference type="AlphaFoldDB" id="A0A8J4CAC3"/>
<dbReference type="OrthoDB" id="40334at2759"/>
<protein>
    <submittedName>
        <fullName evidence="1">Uncharacterized protein</fullName>
    </submittedName>
</protein>
<keyword evidence="3" id="KW-1185">Reference proteome</keyword>
<accession>A0A8J4CAC3</accession>
<evidence type="ECO:0000313" key="2">
    <source>
        <dbReference type="EMBL" id="GIL93848.1"/>
    </source>
</evidence>
<evidence type="ECO:0000313" key="1">
    <source>
        <dbReference type="EMBL" id="GIL78934.1"/>
    </source>
</evidence>
<comment type="caution">
    <text evidence="1">The sequence shown here is derived from an EMBL/GenBank/DDBJ whole genome shotgun (WGS) entry which is preliminary data.</text>
</comment>
<proteinExistence type="predicted"/>
<dbReference type="Proteomes" id="UP000747110">
    <property type="component" value="Unassembled WGS sequence"/>
</dbReference>
<evidence type="ECO:0000313" key="3">
    <source>
        <dbReference type="Proteomes" id="UP000747110"/>
    </source>
</evidence>
<reference evidence="1" key="1">
    <citation type="journal article" date="2021" name="Proc. Natl. Acad. Sci. U.S.A.">
        <title>Three genomes in the algal genus Volvox reveal the fate of a haploid sex-determining region after a transition to homothallism.</title>
        <authorList>
            <person name="Yamamoto K."/>
            <person name="Hamaji T."/>
            <person name="Kawai-Toyooka H."/>
            <person name="Matsuzaki R."/>
            <person name="Takahashi F."/>
            <person name="Nishimura Y."/>
            <person name="Kawachi M."/>
            <person name="Noguchi H."/>
            <person name="Minakuchi Y."/>
            <person name="Umen J.G."/>
            <person name="Toyoda A."/>
            <person name="Nozaki H."/>
        </authorList>
    </citation>
    <scope>NUCLEOTIDE SEQUENCE</scope>
    <source>
        <strain evidence="2">NIES-3785</strain>
        <strain evidence="1">NIES-3786</strain>
    </source>
</reference>
<dbReference type="EMBL" id="BNCP01000014">
    <property type="protein sequence ID" value="GIL78934.1"/>
    <property type="molecule type" value="Genomic_DNA"/>
</dbReference>
<dbReference type="Proteomes" id="UP000722791">
    <property type="component" value="Unassembled WGS sequence"/>
</dbReference>
<name>A0A8J4CAC3_9CHLO</name>
<dbReference type="EMBL" id="BNCQ01000001">
    <property type="protein sequence ID" value="GIL93848.1"/>
    <property type="molecule type" value="Genomic_DNA"/>
</dbReference>
<organism evidence="1 3">
    <name type="scientific">Volvox reticuliferus</name>
    <dbReference type="NCBI Taxonomy" id="1737510"/>
    <lineage>
        <taxon>Eukaryota</taxon>
        <taxon>Viridiplantae</taxon>
        <taxon>Chlorophyta</taxon>
        <taxon>core chlorophytes</taxon>
        <taxon>Chlorophyceae</taxon>
        <taxon>CS clade</taxon>
        <taxon>Chlamydomonadales</taxon>
        <taxon>Volvocaceae</taxon>
        <taxon>Volvox</taxon>
    </lineage>
</organism>